<proteinExistence type="inferred from homology"/>
<keyword evidence="6 7" id="KW-0460">Magnesium</keyword>
<feature type="binding site" evidence="7">
    <location>
        <position position="14"/>
    </location>
    <ligand>
        <name>substrate</name>
    </ligand>
</feature>
<reference evidence="9" key="1">
    <citation type="submission" date="2017-04" db="EMBL/GenBank/DDBJ databases">
        <authorList>
            <person name="Varghese N."/>
            <person name="Submissions S."/>
        </authorList>
    </citation>
    <scope>NUCLEOTIDE SEQUENCE [LARGE SCALE GENOMIC DNA]</scope>
    <source>
        <strain evidence="9">USBA 82</strain>
    </source>
</reference>
<dbReference type="Proteomes" id="UP000193355">
    <property type="component" value="Unassembled WGS sequence"/>
</dbReference>
<gene>
    <name evidence="8" type="ORF">SAMN06275492_11444</name>
</gene>
<protein>
    <submittedName>
        <fullName evidence="8">3-deoxy-D-manno-octulosonate 8-phosphate phosphatase (KDO 8-P phosphatase)</fullName>
    </submittedName>
</protein>
<comment type="similarity">
    <text evidence="2">Belongs to the KdsC family.</text>
</comment>
<feature type="binding site" evidence="7">
    <location>
        <position position="12"/>
    </location>
    <ligand>
        <name>Mg(2+)</name>
        <dbReference type="ChEBI" id="CHEBI:18420"/>
    </ligand>
</feature>
<dbReference type="InterPro" id="IPR010023">
    <property type="entry name" value="KdsC_fam"/>
</dbReference>
<dbReference type="GO" id="GO:0008781">
    <property type="term" value="F:N-acylneuraminate cytidylyltransferase activity"/>
    <property type="evidence" value="ECO:0007669"/>
    <property type="project" value="TreeGrafter"/>
</dbReference>
<dbReference type="NCBIfam" id="TIGR01670">
    <property type="entry name" value="KdsC-phosphatas"/>
    <property type="match status" value="1"/>
</dbReference>
<evidence type="ECO:0000256" key="2">
    <source>
        <dbReference type="ARBA" id="ARBA00005893"/>
    </source>
</evidence>
<sequence>MGEVANYLLAMDVDGTLTDGGIYLSSDGQETKRYDVKDGMAIVSFRKAGGHVALISGRYSKSTELRAKELGVVHLFNGTKDKIGDLTDLASRLGIDRSKVLFVGDDVNDLDCVRWAGIGVSVGDGVDRLKAEADWITDRPGGYGAIREVVDRLLEEVLP</sequence>
<dbReference type="PANTHER" id="PTHR21485:SF3">
    <property type="entry name" value="N-ACYLNEURAMINATE CYTIDYLYLTRANSFERASE"/>
    <property type="match status" value="1"/>
</dbReference>
<evidence type="ECO:0000313" key="8">
    <source>
        <dbReference type="EMBL" id="SMG29831.1"/>
    </source>
</evidence>
<dbReference type="SFLD" id="SFLDG01136">
    <property type="entry name" value="C1.6:_Phosphoserine_Phosphatas"/>
    <property type="match status" value="1"/>
</dbReference>
<dbReference type="PIRSF" id="PIRSF006118">
    <property type="entry name" value="KDO8-P_Ptase"/>
    <property type="match status" value="1"/>
</dbReference>
<dbReference type="PANTHER" id="PTHR21485">
    <property type="entry name" value="HAD SUPERFAMILY MEMBERS CMAS AND KDSC"/>
    <property type="match status" value="1"/>
</dbReference>
<dbReference type="InterPro" id="IPR036412">
    <property type="entry name" value="HAD-like_sf"/>
</dbReference>
<evidence type="ECO:0000256" key="6">
    <source>
        <dbReference type="ARBA" id="ARBA00022842"/>
    </source>
</evidence>
<feature type="binding site" evidence="7">
    <location>
        <position position="105"/>
    </location>
    <ligand>
        <name>Mg(2+)</name>
        <dbReference type="ChEBI" id="CHEBI:18420"/>
    </ligand>
</feature>
<dbReference type="OrthoDB" id="9805604at2"/>
<dbReference type="GO" id="GO:0046872">
    <property type="term" value="F:metal ion binding"/>
    <property type="evidence" value="ECO:0007669"/>
    <property type="project" value="UniProtKB-KW"/>
</dbReference>
<keyword evidence="5" id="KW-0378">Hydrolase</keyword>
<evidence type="ECO:0000256" key="1">
    <source>
        <dbReference type="ARBA" id="ARBA00001946"/>
    </source>
</evidence>
<dbReference type="SFLD" id="SFLDS00003">
    <property type="entry name" value="Haloacid_Dehalogenase"/>
    <property type="match status" value="1"/>
</dbReference>
<name>A0A1X7JP06_9BACT</name>
<comment type="subunit">
    <text evidence="3">Homotetramer.</text>
</comment>
<evidence type="ECO:0000256" key="3">
    <source>
        <dbReference type="ARBA" id="ARBA00011881"/>
    </source>
</evidence>
<comment type="cofactor">
    <cofactor evidence="1 7">
        <name>Mg(2+)</name>
        <dbReference type="ChEBI" id="CHEBI:18420"/>
    </cofactor>
</comment>
<dbReference type="EMBL" id="FXBB01000014">
    <property type="protein sequence ID" value="SMG29831.1"/>
    <property type="molecule type" value="Genomic_DNA"/>
</dbReference>
<evidence type="ECO:0000256" key="7">
    <source>
        <dbReference type="PIRSR" id="PIRSR006118-2"/>
    </source>
</evidence>
<accession>A0A1X7JP06</accession>
<dbReference type="InterPro" id="IPR050793">
    <property type="entry name" value="CMP-NeuNAc_synthase"/>
</dbReference>
<evidence type="ECO:0000313" key="9">
    <source>
        <dbReference type="Proteomes" id="UP000193355"/>
    </source>
</evidence>
<dbReference type="SUPFAM" id="SSF56784">
    <property type="entry name" value="HAD-like"/>
    <property type="match status" value="1"/>
</dbReference>
<keyword evidence="9" id="KW-1185">Reference proteome</keyword>
<dbReference type="AlphaFoldDB" id="A0A1X7JP06"/>
<organism evidence="8 9">
    <name type="scientific">Dethiosulfovibrio salsuginis</name>
    <dbReference type="NCBI Taxonomy" id="561720"/>
    <lineage>
        <taxon>Bacteria</taxon>
        <taxon>Thermotogati</taxon>
        <taxon>Synergistota</taxon>
        <taxon>Synergistia</taxon>
        <taxon>Synergistales</taxon>
        <taxon>Dethiosulfovibrionaceae</taxon>
        <taxon>Dethiosulfovibrio</taxon>
    </lineage>
</organism>
<dbReference type="RefSeq" id="WP_143340846.1">
    <property type="nucleotide sequence ID" value="NZ_FXBB01000014.1"/>
</dbReference>
<dbReference type="STRING" id="561720.SAMN06275492_11444"/>
<evidence type="ECO:0000256" key="5">
    <source>
        <dbReference type="ARBA" id="ARBA00022801"/>
    </source>
</evidence>
<dbReference type="InterPro" id="IPR023214">
    <property type="entry name" value="HAD_sf"/>
</dbReference>
<keyword evidence="4 7" id="KW-0479">Metal-binding</keyword>
<dbReference type="SFLD" id="SFLDG01138">
    <property type="entry name" value="C1.6.2:_Deoxy-d-mannose-octulo"/>
    <property type="match status" value="1"/>
</dbReference>
<dbReference type="Gene3D" id="3.40.50.1000">
    <property type="entry name" value="HAD superfamily/HAD-like"/>
    <property type="match status" value="1"/>
</dbReference>
<evidence type="ECO:0000256" key="4">
    <source>
        <dbReference type="ARBA" id="ARBA00022723"/>
    </source>
</evidence>
<dbReference type="GO" id="GO:0016788">
    <property type="term" value="F:hydrolase activity, acting on ester bonds"/>
    <property type="evidence" value="ECO:0007669"/>
    <property type="project" value="InterPro"/>
</dbReference>
<dbReference type="Pfam" id="PF08282">
    <property type="entry name" value="Hydrolase_3"/>
    <property type="match status" value="1"/>
</dbReference>